<sequence>MTKKSSSNRMSMSEICAKWKDLGDNAKQKYIEKAKLSSEEYKEQKVKVDPQETSKVDRKLCEELVNQFDPILLCLSVHDKSLIITPLDVHRILELPCEVLTYQEKTRREAGADDLGYLRLKWGNHAPLSRSLLLLSYPSAKYTAIVIPTIKDCTNKLSELPKFNDNPKLWAQGFNLFKDSKIEAMFMSCPDNLRMYHFITQELQRAETVDLSKIWFAPVP</sequence>
<evidence type="ECO:0000313" key="2">
    <source>
        <dbReference type="Proteomes" id="UP001062846"/>
    </source>
</evidence>
<organism evidence="1 2">
    <name type="scientific">Rhododendron molle</name>
    <name type="common">Chinese azalea</name>
    <name type="synonym">Azalea mollis</name>
    <dbReference type="NCBI Taxonomy" id="49168"/>
    <lineage>
        <taxon>Eukaryota</taxon>
        <taxon>Viridiplantae</taxon>
        <taxon>Streptophyta</taxon>
        <taxon>Embryophyta</taxon>
        <taxon>Tracheophyta</taxon>
        <taxon>Spermatophyta</taxon>
        <taxon>Magnoliopsida</taxon>
        <taxon>eudicotyledons</taxon>
        <taxon>Gunneridae</taxon>
        <taxon>Pentapetalae</taxon>
        <taxon>asterids</taxon>
        <taxon>Ericales</taxon>
        <taxon>Ericaceae</taxon>
        <taxon>Ericoideae</taxon>
        <taxon>Rhodoreae</taxon>
        <taxon>Rhododendron</taxon>
    </lineage>
</organism>
<accession>A0ACC0PVL9</accession>
<protein>
    <submittedName>
        <fullName evidence="1">Uncharacterized protein</fullName>
    </submittedName>
</protein>
<proteinExistence type="predicted"/>
<comment type="caution">
    <text evidence="1">The sequence shown here is derived from an EMBL/GenBank/DDBJ whole genome shotgun (WGS) entry which is preliminary data.</text>
</comment>
<reference evidence="1" key="1">
    <citation type="submission" date="2022-02" db="EMBL/GenBank/DDBJ databases">
        <title>Plant Genome Project.</title>
        <authorList>
            <person name="Zhang R.-G."/>
        </authorList>
    </citation>
    <scope>NUCLEOTIDE SEQUENCE</scope>
    <source>
        <strain evidence="1">AT1</strain>
    </source>
</reference>
<evidence type="ECO:0000313" key="1">
    <source>
        <dbReference type="EMBL" id="KAI8568707.1"/>
    </source>
</evidence>
<dbReference type="Proteomes" id="UP001062846">
    <property type="component" value="Chromosome 2"/>
</dbReference>
<gene>
    <name evidence="1" type="ORF">RHMOL_Rhmol02G0221400</name>
</gene>
<dbReference type="EMBL" id="CM046389">
    <property type="protein sequence ID" value="KAI8568707.1"/>
    <property type="molecule type" value="Genomic_DNA"/>
</dbReference>
<name>A0ACC0PVL9_RHOML</name>
<keyword evidence="2" id="KW-1185">Reference proteome</keyword>